<evidence type="ECO:0000313" key="3">
    <source>
        <dbReference type="Proteomes" id="UP000324629"/>
    </source>
</evidence>
<keyword evidence="1" id="KW-0472">Membrane</keyword>
<keyword evidence="1" id="KW-1133">Transmembrane helix</keyword>
<sequence>MLPMKLHLSANATYPDESLENVLVQQLQQIKQLWHRCIRQTHRARSFRITSQLTLIVAIMGLFSAPAMFVLNRIWMIRQVGVSVQLVIMAFLLHYATSLEYHSCLEQVNENSQSDENVSPRYEIALLMERSFSNIMSATFVLCCIPMLFVGVDLI</sequence>
<protein>
    <submittedName>
        <fullName evidence="2">Uncharacterized protein</fullName>
    </submittedName>
</protein>
<accession>A0A5J4N9I5</accession>
<evidence type="ECO:0000256" key="1">
    <source>
        <dbReference type="SAM" id="Phobius"/>
    </source>
</evidence>
<feature type="transmembrane region" description="Helical" evidence="1">
    <location>
        <begin position="77"/>
        <end position="96"/>
    </location>
</feature>
<keyword evidence="1" id="KW-0812">Transmembrane</keyword>
<comment type="caution">
    <text evidence="2">The sequence shown here is derived from an EMBL/GenBank/DDBJ whole genome shotgun (WGS) entry which is preliminary data.</text>
</comment>
<dbReference type="Proteomes" id="UP000324629">
    <property type="component" value="Unassembled WGS sequence"/>
</dbReference>
<gene>
    <name evidence="2" type="ORF">DEA37_0008499</name>
</gene>
<name>A0A5J4N9I5_9TREM</name>
<feature type="transmembrane region" description="Helical" evidence="1">
    <location>
        <begin position="53"/>
        <end position="71"/>
    </location>
</feature>
<evidence type="ECO:0000313" key="2">
    <source>
        <dbReference type="EMBL" id="KAA3671869.1"/>
    </source>
</evidence>
<reference evidence="2 3" key="1">
    <citation type="journal article" date="2019" name="Gigascience">
        <title>Whole-genome sequence of the oriental lung fluke Paragonimus westermani.</title>
        <authorList>
            <person name="Oey H."/>
            <person name="Zakrzewski M."/>
            <person name="Narain K."/>
            <person name="Devi K.R."/>
            <person name="Agatsuma T."/>
            <person name="Nawaratna S."/>
            <person name="Gobert G.N."/>
            <person name="Jones M.K."/>
            <person name="Ragan M.A."/>
            <person name="McManus D.P."/>
            <person name="Krause L."/>
        </authorList>
    </citation>
    <scope>NUCLEOTIDE SEQUENCE [LARGE SCALE GENOMIC DNA]</scope>
    <source>
        <strain evidence="2 3">IND2009</strain>
    </source>
</reference>
<proteinExistence type="predicted"/>
<dbReference type="AlphaFoldDB" id="A0A5J4N9I5"/>
<dbReference type="EMBL" id="QNGE01005682">
    <property type="protein sequence ID" value="KAA3671869.1"/>
    <property type="molecule type" value="Genomic_DNA"/>
</dbReference>
<feature type="transmembrane region" description="Helical" evidence="1">
    <location>
        <begin position="131"/>
        <end position="152"/>
    </location>
</feature>
<organism evidence="2 3">
    <name type="scientific">Paragonimus westermani</name>
    <dbReference type="NCBI Taxonomy" id="34504"/>
    <lineage>
        <taxon>Eukaryota</taxon>
        <taxon>Metazoa</taxon>
        <taxon>Spiralia</taxon>
        <taxon>Lophotrochozoa</taxon>
        <taxon>Platyhelminthes</taxon>
        <taxon>Trematoda</taxon>
        <taxon>Digenea</taxon>
        <taxon>Plagiorchiida</taxon>
        <taxon>Troglotremata</taxon>
        <taxon>Troglotrematidae</taxon>
        <taxon>Paragonimus</taxon>
    </lineage>
</organism>
<keyword evidence="3" id="KW-1185">Reference proteome</keyword>
<feature type="non-terminal residue" evidence="2">
    <location>
        <position position="155"/>
    </location>
</feature>